<keyword evidence="3" id="KW-1185">Reference proteome</keyword>
<evidence type="ECO:0000313" key="2">
    <source>
        <dbReference type="EMBL" id="KUF12661.1"/>
    </source>
</evidence>
<proteinExistence type="predicted"/>
<dbReference type="STRING" id="1685382.AVJ23_02790"/>
<keyword evidence="1" id="KW-0472">Membrane</keyword>
<keyword evidence="1" id="KW-1133">Transmembrane helix</keyword>
<dbReference type="AlphaFoldDB" id="A0A0W7WQ39"/>
<dbReference type="EMBL" id="LPXO01000001">
    <property type="protein sequence ID" value="KUF12661.1"/>
    <property type="molecule type" value="Genomic_DNA"/>
</dbReference>
<feature type="transmembrane region" description="Helical" evidence="1">
    <location>
        <begin position="23"/>
        <end position="45"/>
    </location>
</feature>
<accession>A0A0W7WQ39</accession>
<protein>
    <submittedName>
        <fullName evidence="2">Uncharacterized protein</fullName>
    </submittedName>
</protein>
<reference evidence="2 3" key="1">
    <citation type="submission" date="2015-12" db="EMBL/GenBank/DDBJ databases">
        <authorList>
            <person name="Shamseldin A."/>
            <person name="Moawad H."/>
            <person name="Abd El-Rahim W.M."/>
            <person name="Sadowsky M.J."/>
        </authorList>
    </citation>
    <scope>NUCLEOTIDE SEQUENCE [LARGE SCALE GENOMIC DNA]</scope>
    <source>
        <strain evidence="2 3">SJ5A-1</strain>
    </source>
</reference>
<comment type="caution">
    <text evidence="2">The sequence shown here is derived from an EMBL/GenBank/DDBJ whole genome shotgun (WGS) entry which is preliminary data.</text>
</comment>
<keyword evidence="1" id="KW-0812">Transmembrane</keyword>
<evidence type="ECO:0000313" key="3">
    <source>
        <dbReference type="Proteomes" id="UP000054396"/>
    </source>
</evidence>
<evidence type="ECO:0000256" key="1">
    <source>
        <dbReference type="SAM" id="Phobius"/>
    </source>
</evidence>
<name>A0A0W7WQ39_9RHOB</name>
<sequence>MALLALVVLRNILTPVPVFGTFVIIYLLVLGLLVLALAAGAKFLAGLVRRHVWRVAAQPEKQIK</sequence>
<organism evidence="2 3">
    <name type="scientific">Pseudoponticoccus marisrubri</name>
    <dbReference type="NCBI Taxonomy" id="1685382"/>
    <lineage>
        <taxon>Bacteria</taxon>
        <taxon>Pseudomonadati</taxon>
        <taxon>Pseudomonadota</taxon>
        <taxon>Alphaproteobacteria</taxon>
        <taxon>Rhodobacterales</taxon>
        <taxon>Roseobacteraceae</taxon>
        <taxon>Pseudoponticoccus</taxon>
    </lineage>
</organism>
<dbReference type="Proteomes" id="UP000054396">
    <property type="component" value="Unassembled WGS sequence"/>
</dbReference>
<gene>
    <name evidence="2" type="ORF">AVJ23_02790</name>
</gene>